<feature type="transmembrane region" description="Helical" evidence="1">
    <location>
        <begin position="121"/>
        <end position="139"/>
    </location>
</feature>
<comment type="caution">
    <text evidence="2">The sequence shown here is derived from an EMBL/GenBank/DDBJ whole genome shotgun (WGS) entry which is preliminary data.</text>
</comment>
<feature type="transmembrane region" description="Helical" evidence="1">
    <location>
        <begin position="27"/>
        <end position="56"/>
    </location>
</feature>
<dbReference type="Pfam" id="PF04403">
    <property type="entry name" value="PqiA"/>
    <property type="match status" value="1"/>
</dbReference>
<protein>
    <submittedName>
        <fullName evidence="2">Paraquat-inducible membrane protein A</fullName>
    </submittedName>
</protein>
<feature type="transmembrane region" description="Helical" evidence="1">
    <location>
        <begin position="76"/>
        <end position="101"/>
    </location>
</feature>
<keyword evidence="1" id="KW-0472">Membrane</keyword>
<dbReference type="EMBL" id="PQCO01000169">
    <property type="protein sequence ID" value="PUE03003.1"/>
    <property type="molecule type" value="Genomic_DNA"/>
</dbReference>
<dbReference type="InterPro" id="IPR007498">
    <property type="entry name" value="PqiA-like"/>
</dbReference>
<evidence type="ECO:0000313" key="3">
    <source>
        <dbReference type="Proteomes" id="UP000250928"/>
    </source>
</evidence>
<feature type="transmembrane region" description="Helical" evidence="1">
    <location>
        <begin position="151"/>
        <end position="171"/>
    </location>
</feature>
<proteinExistence type="predicted"/>
<dbReference type="AlphaFoldDB" id="A0A6N4DY16"/>
<reference evidence="2 3" key="1">
    <citation type="submission" date="2018-01" db="EMBL/GenBank/DDBJ databases">
        <title>Novel co-symbiosis in the lucinid bivalve Phacoides pectinatus.</title>
        <authorList>
            <person name="Lim S.J."/>
            <person name="Davis B.G."/>
            <person name="Gill D.E."/>
            <person name="Engel A.S."/>
            <person name="Anderson L.C."/>
            <person name="Campbell B.J."/>
        </authorList>
    </citation>
    <scope>NUCLEOTIDE SEQUENCE [LARGE SCALE GENOMIC DNA]</scope>
    <source>
        <strain evidence="2">N3_P5</strain>
    </source>
</reference>
<evidence type="ECO:0000313" key="2">
    <source>
        <dbReference type="EMBL" id="PUE03003.1"/>
    </source>
</evidence>
<sequence>MPGPDRPPPPPAPARPSLITITRRESILLNALLLAAAVLLGTGLVAPMLTIEKFIFIRNSFSVLSGIGELFNNGQYLLFAIITTFSVLMPTLKILFLLRLVNPASGDPRRLRRHLRLMHEYGRWSMLDVFVVALLVVSVKLDAIARVQIHYGLYAFSAAVLITMLVTARVARHAESA</sequence>
<gene>
    <name evidence="2" type="ORF">C3L24_05260</name>
</gene>
<name>A0A6N4DY16_9GAMM</name>
<evidence type="ECO:0000256" key="1">
    <source>
        <dbReference type="SAM" id="Phobius"/>
    </source>
</evidence>
<dbReference type="Proteomes" id="UP000250928">
    <property type="component" value="Unassembled WGS sequence"/>
</dbReference>
<keyword evidence="1" id="KW-0812">Transmembrane</keyword>
<organism evidence="2 3">
    <name type="scientific">Candidatus Sedimenticola endophacoides</name>
    <dbReference type="NCBI Taxonomy" id="2548426"/>
    <lineage>
        <taxon>Bacteria</taxon>
        <taxon>Pseudomonadati</taxon>
        <taxon>Pseudomonadota</taxon>
        <taxon>Gammaproteobacteria</taxon>
        <taxon>Chromatiales</taxon>
        <taxon>Sedimenticolaceae</taxon>
        <taxon>Sedimenticola</taxon>
    </lineage>
</organism>
<keyword evidence="1" id="KW-1133">Transmembrane helix</keyword>
<accession>A0A6N4DY16</accession>